<feature type="chain" id="PRO_5038873566" description="ABC transporter substrate-binding protein" evidence="2">
    <location>
        <begin position="24"/>
        <end position="561"/>
    </location>
</feature>
<dbReference type="InterPro" id="IPR050490">
    <property type="entry name" value="Bact_solute-bd_prot1"/>
</dbReference>
<dbReference type="PANTHER" id="PTHR43649">
    <property type="entry name" value="ARABINOSE-BINDING PROTEIN-RELATED"/>
    <property type="match status" value="1"/>
</dbReference>
<reference evidence="3 4" key="1">
    <citation type="submission" date="2017-06" db="EMBL/GenBank/DDBJ databases">
        <title>Investigating the central metabolism of Clostridium thermosuccinogenes.</title>
        <authorList>
            <person name="Koendjbiharie J.G."/>
            <person name="van Kranenburg R."/>
        </authorList>
    </citation>
    <scope>NUCLEOTIDE SEQUENCE [LARGE SCALE GENOMIC DNA]</scope>
    <source>
        <strain evidence="3 4">DSM 5806</strain>
    </source>
</reference>
<feature type="region of interest" description="Disordered" evidence="1">
    <location>
        <begin position="28"/>
        <end position="57"/>
    </location>
</feature>
<protein>
    <recommendedName>
        <fullName evidence="5">ABC transporter substrate-binding protein</fullName>
    </recommendedName>
</protein>
<name>A0A2K2FCU1_9CLOT</name>
<dbReference type="Proteomes" id="UP000236151">
    <property type="component" value="Unassembled WGS sequence"/>
</dbReference>
<dbReference type="SUPFAM" id="SSF53850">
    <property type="entry name" value="Periplasmic binding protein-like II"/>
    <property type="match status" value="1"/>
</dbReference>
<feature type="compositionally biased region" description="Basic and acidic residues" evidence="1">
    <location>
        <begin position="47"/>
        <end position="56"/>
    </location>
</feature>
<organism evidence="3 4">
    <name type="scientific">Clostridium thermosuccinogenes</name>
    <dbReference type="NCBI Taxonomy" id="84032"/>
    <lineage>
        <taxon>Bacteria</taxon>
        <taxon>Bacillati</taxon>
        <taxon>Bacillota</taxon>
        <taxon>Clostridia</taxon>
        <taxon>Eubacteriales</taxon>
        <taxon>Clostridiaceae</taxon>
        <taxon>Clostridium</taxon>
    </lineage>
</organism>
<dbReference type="PROSITE" id="PS51257">
    <property type="entry name" value="PROKAR_LIPOPROTEIN"/>
    <property type="match status" value="1"/>
</dbReference>
<gene>
    <name evidence="3" type="ORF">CDQ84_11215</name>
</gene>
<evidence type="ECO:0000313" key="3">
    <source>
        <dbReference type="EMBL" id="PNT98372.1"/>
    </source>
</evidence>
<dbReference type="OrthoDB" id="2644263at2"/>
<dbReference type="AlphaFoldDB" id="A0A2K2FCU1"/>
<proteinExistence type="predicted"/>
<keyword evidence="2" id="KW-0732">Signal</keyword>
<comment type="caution">
    <text evidence="3">The sequence shown here is derived from an EMBL/GenBank/DDBJ whole genome shotgun (WGS) entry which is preliminary data.</text>
</comment>
<dbReference type="KEGG" id="cthd:CDO33_20320"/>
<sequence length="561" mass="63244">MKTKVLKLVALFAALIMALNIMAGCGSTSGDKTSDAETSSKATTPAEETKDAKDPAEDTTPITLKVFLKNELNWDTPVGREITKKTGITLDFVPIAGDAQEKLNLMLASNDMPDIVSIDRWSDANSKYIKSKAVIPLDDLMEKYGPNVKSQLGDTLKKVLNEDGHLYGIPSWFSSEVQPSPVFGFLIRMNYVKELGYYEKYTSKGYFTKDEFLSLLKDWKAKYPNINGKDTLPVTINQDNYSGARYTFMGMYAIGSYYEQDGKLRDNVYNPAYKEMFMFMNQLYREGLLDKDWPVNKTALWNEKMSNGYVLCAPDAYWNAGANSVLAKDANGNETPDNMFYPFKVVADGVDPQKTTYGPTSVLGWLFTYITSANKYPERTMKFLDYLISEEGQYITQWGPEGLFWEMKDNQRTIKEDSLEELKKDFWTAIGDNGIRKYEIVFKSGIAQDGKPYDLWAEYSQNYGTKDPVAEFAKQYLGDSAWDTTLYDNLGPAAGTPEALISTKISDIGKNMEPKIILAKTQEEASQLYDQMVADMEKAGLAKVEEIVNANFAKKRELWGN</sequence>
<dbReference type="PANTHER" id="PTHR43649:SF12">
    <property type="entry name" value="DIACETYLCHITOBIOSE BINDING PROTEIN DASA"/>
    <property type="match status" value="1"/>
</dbReference>
<dbReference type="EMBL" id="NIOJ01000028">
    <property type="protein sequence ID" value="PNT98372.1"/>
    <property type="molecule type" value="Genomic_DNA"/>
</dbReference>
<evidence type="ECO:0008006" key="5">
    <source>
        <dbReference type="Google" id="ProtNLM"/>
    </source>
</evidence>
<feature type="compositionally biased region" description="Polar residues" evidence="1">
    <location>
        <begin position="28"/>
        <end position="43"/>
    </location>
</feature>
<keyword evidence="4" id="KW-1185">Reference proteome</keyword>
<evidence type="ECO:0000256" key="1">
    <source>
        <dbReference type="SAM" id="MobiDB-lite"/>
    </source>
</evidence>
<accession>A0A2K2FCU1</accession>
<dbReference type="RefSeq" id="WP_103081836.1">
    <property type="nucleotide sequence ID" value="NZ_CP021850.1"/>
</dbReference>
<feature type="signal peptide" evidence="2">
    <location>
        <begin position="1"/>
        <end position="23"/>
    </location>
</feature>
<evidence type="ECO:0000313" key="4">
    <source>
        <dbReference type="Proteomes" id="UP000236151"/>
    </source>
</evidence>
<evidence type="ECO:0000256" key="2">
    <source>
        <dbReference type="SAM" id="SignalP"/>
    </source>
</evidence>
<dbReference type="Gene3D" id="3.40.190.10">
    <property type="entry name" value="Periplasmic binding protein-like II"/>
    <property type="match status" value="2"/>
</dbReference>